<dbReference type="EMBL" id="AAAQJJ010000028">
    <property type="protein sequence ID" value="EAE0771127.1"/>
    <property type="molecule type" value="Genomic_DNA"/>
</dbReference>
<dbReference type="Proteomes" id="UP000410967">
    <property type="component" value="Unassembled WGS sequence"/>
</dbReference>
<evidence type="ECO:0000313" key="8">
    <source>
        <dbReference type="Proteomes" id="UP000410967"/>
    </source>
</evidence>
<organism evidence="2 8">
    <name type="scientific">Listeria monocytogenes</name>
    <dbReference type="NCBI Taxonomy" id="1639"/>
    <lineage>
        <taxon>Bacteria</taxon>
        <taxon>Bacillati</taxon>
        <taxon>Bacillota</taxon>
        <taxon>Bacilli</taxon>
        <taxon>Bacillales</taxon>
        <taxon>Listeriaceae</taxon>
        <taxon>Listeria</taxon>
    </lineage>
</organism>
<reference evidence="4 9" key="1">
    <citation type="journal article" date="2018" name="Genome Biol.">
        <title>SKESA: strategic k-mer extension for scrupulous assemblies.</title>
        <authorList>
            <person name="Souvorov A."/>
            <person name="Agarwala R."/>
            <person name="Lipman D.J."/>
        </authorList>
    </citation>
    <scope>NUCLEOTIDE SEQUENCE [LARGE SCALE GENOMIC DNA]</scope>
    <source>
        <strain evidence="4 9">DMG1500109</strain>
    </source>
</reference>
<evidence type="ECO:0000313" key="2">
    <source>
        <dbReference type="EMBL" id="EAK9318315.1"/>
    </source>
</evidence>
<gene>
    <name evidence="1" type="ORF">DG57_15020</name>
    <name evidence="2" type="ORF">FA835_14555</name>
    <name evidence="3" type="ORF">FNX40_15820</name>
    <name evidence="4" type="ORF">GI949_13710</name>
    <name evidence="5" type="ORF">GI949_15865</name>
</gene>
<reference evidence="4" key="4">
    <citation type="submission" date="2019-11" db="EMBL/GenBank/DDBJ databases">
        <authorList>
            <consortium name="NCBI Pathogen Detection Project"/>
        </authorList>
    </citation>
    <scope>NUCLEOTIDE SEQUENCE</scope>
    <source>
        <strain evidence="4">DMG1500109</strain>
    </source>
</reference>
<evidence type="ECO:0000313" key="1">
    <source>
        <dbReference type="EMBL" id="EAE0771127.1"/>
    </source>
</evidence>
<reference evidence="2 8" key="2">
    <citation type="submission" date="2019-04" db="EMBL/GenBank/DDBJ databases">
        <authorList>
            <consortium name="GenomeTrakr network: Whole genome sequencing for foodborne pathogen traceback"/>
        </authorList>
    </citation>
    <scope>NUCLEOTIDE SEQUENCE [LARGE SCALE GENOMIC DNA]</scope>
    <source>
        <strain evidence="2 8">PHLUSALM00088</strain>
    </source>
</reference>
<dbReference type="Proteomes" id="UP000388699">
    <property type="component" value="Unassembled WGS sequence"/>
</dbReference>
<dbReference type="Proteomes" id="UP000843775">
    <property type="component" value="Unassembled WGS sequence"/>
</dbReference>
<evidence type="ECO:0000313" key="6">
    <source>
        <dbReference type="Proteomes" id="UP000388699"/>
    </source>
</evidence>
<evidence type="ECO:0000313" key="4">
    <source>
        <dbReference type="EMBL" id="HAC1756030.1"/>
    </source>
</evidence>
<dbReference type="EMBL" id="AACKDQ010000046">
    <property type="protein sequence ID" value="EAK9318315.1"/>
    <property type="molecule type" value="Genomic_DNA"/>
</dbReference>
<evidence type="ECO:0008006" key="10">
    <source>
        <dbReference type="Google" id="ProtNLM"/>
    </source>
</evidence>
<evidence type="ECO:0000313" key="9">
    <source>
        <dbReference type="Proteomes" id="UP000843775"/>
    </source>
</evidence>
<evidence type="ECO:0000313" key="3">
    <source>
        <dbReference type="EMBL" id="ECC1558258.1"/>
    </source>
</evidence>
<dbReference type="EMBL" id="DAAJZA010000026">
    <property type="protein sequence ID" value="HAC1756447.1"/>
    <property type="molecule type" value="Genomic_DNA"/>
</dbReference>
<sequence length="84" mass="9598">MMVNWDNILTAKEASLMLGKNEKYIYILFKMNSDMLLEGTVILKGKTLLISREGFEHLQSIHAATKKKNNLTEHNSKGYKEVIA</sequence>
<evidence type="ECO:0000313" key="5">
    <source>
        <dbReference type="EMBL" id="HAC1756447.1"/>
    </source>
</evidence>
<name>A0A473J3G9_LISMN</name>
<dbReference type="EMBL" id="AAIAJJ010000021">
    <property type="protein sequence ID" value="ECC1558258.1"/>
    <property type="molecule type" value="Genomic_DNA"/>
</dbReference>
<dbReference type="Proteomes" id="UP000389283">
    <property type="component" value="Unassembled WGS sequence"/>
</dbReference>
<protein>
    <recommendedName>
        <fullName evidence="10">DNA-binding protein</fullName>
    </recommendedName>
</protein>
<reference evidence="3 7" key="3">
    <citation type="submission" date="2019-07" db="EMBL/GenBank/DDBJ databases">
        <authorList>
            <consortium name="GenomeTrakr: Next Generation Sequencing Network for Food Pathogen Tracability"/>
        </authorList>
    </citation>
    <scope>NUCLEOTIDE SEQUENCE [LARGE SCALE GENOMIC DNA]</scope>
    <source>
        <strain evidence="1 6">CFSAN008016</strain>
        <strain evidence="3 7">FDA00014370</strain>
    </source>
</reference>
<dbReference type="AlphaFoldDB" id="A0A473J3G9"/>
<evidence type="ECO:0000313" key="7">
    <source>
        <dbReference type="Proteomes" id="UP000389283"/>
    </source>
</evidence>
<proteinExistence type="predicted"/>
<accession>A0A473J3G9</accession>
<dbReference type="EMBL" id="DAAJZA010000012">
    <property type="protein sequence ID" value="HAC1756030.1"/>
    <property type="molecule type" value="Genomic_DNA"/>
</dbReference>
<comment type="caution">
    <text evidence="2">The sequence shown here is derived from an EMBL/GenBank/DDBJ whole genome shotgun (WGS) entry which is preliminary data.</text>
</comment>